<comment type="similarity">
    <text evidence="2">Belongs to the MSOX/MTOX family.</text>
</comment>
<evidence type="ECO:0000313" key="8">
    <source>
        <dbReference type="EMBL" id="ODV85603.1"/>
    </source>
</evidence>
<feature type="transmembrane region" description="Helical" evidence="6">
    <location>
        <begin position="6"/>
        <end position="24"/>
    </location>
</feature>
<keyword evidence="6" id="KW-0812">Transmembrane</keyword>
<protein>
    <recommendedName>
        <fullName evidence="7">FAD dependent oxidoreductase domain-containing protein</fullName>
    </recommendedName>
</protein>
<dbReference type="GO" id="GO:0004657">
    <property type="term" value="F:proline dehydrogenase activity"/>
    <property type="evidence" value="ECO:0007669"/>
    <property type="project" value="TreeGrafter"/>
</dbReference>
<dbReference type="InterPro" id="IPR006076">
    <property type="entry name" value="FAD-dep_OxRdtase"/>
</dbReference>
<keyword evidence="3" id="KW-0285">Flavoprotein</keyword>
<dbReference type="Gene3D" id="3.30.9.10">
    <property type="entry name" value="D-Amino Acid Oxidase, subunit A, domain 2"/>
    <property type="match status" value="1"/>
</dbReference>
<dbReference type="OrthoDB" id="2219495at2759"/>
<evidence type="ECO:0000256" key="2">
    <source>
        <dbReference type="ARBA" id="ARBA00010989"/>
    </source>
</evidence>
<keyword evidence="4" id="KW-0274">FAD</keyword>
<dbReference type="Proteomes" id="UP000094801">
    <property type="component" value="Unassembled WGS sequence"/>
</dbReference>
<evidence type="ECO:0000259" key="7">
    <source>
        <dbReference type="Pfam" id="PF01266"/>
    </source>
</evidence>
<keyword evidence="9" id="KW-1185">Reference proteome</keyword>
<dbReference type="EMBL" id="KV453852">
    <property type="protein sequence ID" value="ODV85603.1"/>
    <property type="molecule type" value="Genomic_DNA"/>
</dbReference>
<dbReference type="SUPFAM" id="SSF51905">
    <property type="entry name" value="FAD/NAD(P)-binding domain"/>
    <property type="match status" value="1"/>
</dbReference>
<evidence type="ECO:0000256" key="3">
    <source>
        <dbReference type="ARBA" id="ARBA00022630"/>
    </source>
</evidence>
<dbReference type="InterPro" id="IPR045170">
    <property type="entry name" value="MTOX"/>
</dbReference>
<dbReference type="Gene3D" id="3.50.50.60">
    <property type="entry name" value="FAD/NAD(P)-binding domain"/>
    <property type="match status" value="1"/>
</dbReference>
<evidence type="ECO:0000256" key="1">
    <source>
        <dbReference type="ARBA" id="ARBA00001974"/>
    </source>
</evidence>
<evidence type="ECO:0000256" key="6">
    <source>
        <dbReference type="SAM" id="Phobius"/>
    </source>
</evidence>
<reference evidence="9" key="1">
    <citation type="submission" date="2016-04" db="EMBL/GenBank/DDBJ databases">
        <title>Comparative genomics of biotechnologically important yeasts.</title>
        <authorList>
            <consortium name="DOE Joint Genome Institute"/>
            <person name="Riley R."/>
            <person name="Haridas S."/>
            <person name="Wolfe K.H."/>
            <person name="Lopes M.R."/>
            <person name="Hittinger C.T."/>
            <person name="Goker M."/>
            <person name="Salamov A."/>
            <person name="Wisecaver J."/>
            <person name="Long T.M."/>
            <person name="Aerts A.L."/>
            <person name="Barry K."/>
            <person name="Choi C."/>
            <person name="Clum A."/>
            <person name="Coughlan A.Y."/>
            <person name="Deshpande S."/>
            <person name="Douglass A.P."/>
            <person name="Hanson S.J."/>
            <person name="Klenk H.-P."/>
            <person name="Labutti K."/>
            <person name="Lapidus A."/>
            <person name="Lindquist E."/>
            <person name="Lipzen A."/>
            <person name="Meier-Kolthoff J.P."/>
            <person name="Ohm R.A."/>
            <person name="Otillar R.P."/>
            <person name="Pangilinan J."/>
            <person name="Peng Y."/>
            <person name="Rokas A."/>
            <person name="Rosa C.A."/>
            <person name="Scheuner C."/>
            <person name="Sibirny A.A."/>
            <person name="Slot J.C."/>
            <person name="Stielow J.B."/>
            <person name="Sun H."/>
            <person name="Kurtzman C.P."/>
            <person name="Blackwell M."/>
            <person name="Grigoriev I.V."/>
            <person name="Jeffries T.W."/>
        </authorList>
    </citation>
    <scope>NUCLEOTIDE SEQUENCE [LARGE SCALE GENOMIC DNA]</scope>
    <source>
        <strain evidence="9">NRRL YB-2248</strain>
    </source>
</reference>
<keyword evidence="6" id="KW-1133">Transmembrane helix</keyword>
<keyword evidence="5" id="KW-0560">Oxidoreductase</keyword>
<sequence length="449" mass="50436">MGVPDHVIIIGAGIFGISTAISLATRYPNTKIDVVDRYEPPVPDGTSVDTTRCLRIDYKDPVYYELAYQAMEIIKADPDISPFFHPCGMSFVYDGKKDRWEEIFRTGKISAEKVNEGHPEKMIYTNNNAEVFKLIHGQNYEPKTPEELGRESWWNKGYCNLSNGFIDAAKSMKAYYERAKTFDNICFTFKEVESISYHEGTNEAKGVKFIEGTTLLSDLVVVAAGAWSSKLVDLEGICKSSAIEVAWYKVTPQEEEQWKNMAITTNLSTGINTFPPYEGEIKILRRSAGYKNTVVVANPEPLSETKSVTISYPRTLMTNPSDWIPQDAEHALRENMKEIFPTLADRPFDRTKLCWLTQTPSANFLIDNHPKLKNVLMATGGSAHAWKFVSIIGDKVVDFMAGKLDPELVSKWSWKEKVELSADTGSAPRMIGDSQEVTDTIRNSPFVSS</sequence>
<dbReference type="PANTHER" id="PTHR10961">
    <property type="entry name" value="PEROXISOMAL SARCOSINE OXIDASE"/>
    <property type="match status" value="1"/>
</dbReference>
<dbReference type="AlphaFoldDB" id="A0A1E4T1H8"/>
<dbReference type="GO" id="GO:0008115">
    <property type="term" value="F:sarcosine oxidase activity"/>
    <property type="evidence" value="ECO:0007669"/>
    <property type="project" value="TreeGrafter"/>
</dbReference>
<gene>
    <name evidence="8" type="ORF">CANARDRAFT_28365</name>
</gene>
<dbReference type="PANTHER" id="PTHR10961:SF46">
    <property type="entry name" value="PEROXISOMAL SARCOSINE OXIDASE"/>
    <property type="match status" value="1"/>
</dbReference>
<evidence type="ECO:0000256" key="4">
    <source>
        <dbReference type="ARBA" id="ARBA00022827"/>
    </source>
</evidence>
<keyword evidence="6" id="KW-0472">Membrane</keyword>
<evidence type="ECO:0000256" key="5">
    <source>
        <dbReference type="ARBA" id="ARBA00023002"/>
    </source>
</evidence>
<dbReference type="GO" id="GO:0050031">
    <property type="term" value="F:L-pipecolate oxidase activity"/>
    <property type="evidence" value="ECO:0007669"/>
    <property type="project" value="TreeGrafter"/>
</dbReference>
<accession>A0A1E4T1H8</accession>
<evidence type="ECO:0000313" key="9">
    <source>
        <dbReference type="Proteomes" id="UP000094801"/>
    </source>
</evidence>
<dbReference type="InterPro" id="IPR036188">
    <property type="entry name" value="FAD/NAD-bd_sf"/>
</dbReference>
<proteinExistence type="inferred from homology"/>
<dbReference type="Pfam" id="PF01266">
    <property type="entry name" value="DAO"/>
    <property type="match status" value="1"/>
</dbReference>
<feature type="domain" description="FAD dependent oxidoreductase" evidence="7">
    <location>
        <begin position="6"/>
        <end position="397"/>
    </location>
</feature>
<dbReference type="STRING" id="983967.A0A1E4T1H8"/>
<name>A0A1E4T1H8_9ASCO</name>
<dbReference type="GO" id="GO:0050660">
    <property type="term" value="F:flavin adenine dinucleotide binding"/>
    <property type="evidence" value="ECO:0007669"/>
    <property type="project" value="InterPro"/>
</dbReference>
<comment type="cofactor">
    <cofactor evidence="1">
        <name>FAD</name>
        <dbReference type="ChEBI" id="CHEBI:57692"/>
    </cofactor>
</comment>
<organism evidence="8 9">
    <name type="scientific">[Candida] arabinofermentans NRRL YB-2248</name>
    <dbReference type="NCBI Taxonomy" id="983967"/>
    <lineage>
        <taxon>Eukaryota</taxon>
        <taxon>Fungi</taxon>
        <taxon>Dikarya</taxon>
        <taxon>Ascomycota</taxon>
        <taxon>Saccharomycotina</taxon>
        <taxon>Pichiomycetes</taxon>
        <taxon>Pichiales</taxon>
        <taxon>Pichiaceae</taxon>
        <taxon>Ogataea</taxon>
        <taxon>Ogataea/Candida clade</taxon>
    </lineage>
</organism>